<keyword evidence="4 6" id="KW-0805">Transcription regulation</keyword>
<dbReference type="HAMAP" id="MF_00073">
    <property type="entry name" value="NusB"/>
    <property type="match status" value="1"/>
</dbReference>
<evidence type="ECO:0000256" key="7">
    <source>
        <dbReference type="SAM" id="MobiDB-lite"/>
    </source>
</evidence>
<dbReference type="InterPro" id="IPR011605">
    <property type="entry name" value="NusB_fam"/>
</dbReference>
<feature type="compositionally biased region" description="Acidic residues" evidence="7">
    <location>
        <begin position="151"/>
        <end position="160"/>
    </location>
</feature>
<dbReference type="CDD" id="cd00619">
    <property type="entry name" value="Terminator_NusB"/>
    <property type="match status" value="1"/>
</dbReference>
<dbReference type="Proteomes" id="UP001199916">
    <property type="component" value="Unassembled WGS sequence"/>
</dbReference>
<feature type="domain" description="NusB/RsmB/TIM44" evidence="8">
    <location>
        <begin position="5"/>
        <end position="140"/>
    </location>
</feature>
<organism evidence="9 10">
    <name type="scientific">Paenibacillus profundus</name>
    <dbReference type="NCBI Taxonomy" id="1173085"/>
    <lineage>
        <taxon>Bacteria</taxon>
        <taxon>Bacillati</taxon>
        <taxon>Bacillota</taxon>
        <taxon>Bacilli</taxon>
        <taxon>Bacillales</taxon>
        <taxon>Paenibacillaceae</taxon>
        <taxon>Paenibacillus</taxon>
    </lineage>
</organism>
<dbReference type="PANTHER" id="PTHR11078:SF3">
    <property type="entry name" value="ANTITERMINATION NUSB DOMAIN-CONTAINING PROTEIN"/>
    <property type="match status" value="1"/>
</dbReference>
<comment type="caution">
    <text evidence="9">The sequence shown here is derived from an EMBL/GenBank/DDBJ whole genome shotgun (WGS) entry which is preliminary data.</text>
</comment>
<dbReference type="SUPFAM" id="SSF48013">
    <property type="entry name" value="NusB-like"/>
    <property type="match status" value="1"/>
</dbReference>
<sequence>MKRRIAREMAIQSLYQLEMTEVTPEQAVAMIVTESNQDNEIGVKPEHAEAMHKHVLEWVHATWKQREEIDMILAHYLKNWQMDRLSRVDRQILRLACYEMKFRDDVPPKVAINEAINLAKHFGTDESGKFVNGVLGQLMRDSERSQVSAEADTEEAEIEE</sequence>
<gene>
    <name evidence="6 9" type="primary">nusB</name>
    <name evidence="9" type="ORF">LQV63_28390</name>
</gene>
<dbReference type="Pfam" id="PF01029">
    <property type="entry name" value="NusB"/>
    <property type="match status" value="1"/>
</dbReference>
<evidence type="ECO:0000256" key="6">
    <source>
        <dbReference type="HAMAP-Rule" id="MF_00073"/>
    </source>
</evidence>
<proteinExistence type="inferred from homology"/>
<feature type="region of interest" description="Disordered" evidence="7">
    <location>
        <begin position="141"/>
        <end position="160"/>
    </location>
</feature>
<dbReference type="RefSeq" id="WP_019422916.1">
    <property type="nucleotide sequence ID" value="NZ_JAJNBZ010000043.1"/>
</dbReference>
<comment type="similarity">
    <text evidence="1 6">Belongs to the NusB family.</text>
</comment>
<evidence type="ECO:0000256" key="5">
    <source>
        <dbReference type="ARBA" id="ARBA00023163"/>
    </source>
</evidence>
<keyword evidence="10" id="KW-1185">Reference proteome</keyword>
<comment type="function">
    <text evidence="6">Involved in transcription antitermination. Required for transcription of ribosomal RNA (rRNA) genes. Binds specifically to the boxA antiterminator sequence of the ribosomal RNA (rrn) operons.</text>
</comment>
<dbReference type="NCBIfam" id="TIGR01951">
    <property type="entry name" value="nusB"/>
    <property type="match status" value="1"/>
</dbReference>
<evidence type="ECO:0000256" key="4">
    <source>
        <dbReference type="ARBA" id="ARBA00023015"/>
    </source>
</evidence>
<evidence type="ECO:0000313" key="10">
    <source>
        <dbReference type="Proteomes" id="UP001199916"/>
    </source>
</evidence>
<name>A0ABS8YRE2_9BACL</name>
<evidence type="ECO:0000256" key="1">
    <source>
        <dbReference type="ARBA" id="ARBA00005952"/>
    </source>
</evidence>
<dbReference type="EMBL" id="JAJNBZ010000043">
    <property type="protein sequence ID" value="MCE5173185.1"/>
    <property type="molecule type" value="Genomic_DNA"/>
</dbReference>
<protein>
    <recommendedName>
        <fullName evidence="6">Transcription antitermination protein NusB</fullName>
    </recommendedName>
    <alternativeName>
        <fullName evidence="6">Antitermination factor NusB</fullName>
    </alternativeName>
</protein>
<dbReference type="InterPro" id="IPR006027">
    <property type="entry name" value="NusB_RsmB_TIM44"/>
</dbReference>
<accession>A0ABS8YRE2</accession>
<reference evidence="9 10" key="1">
    <citation type="submission" date="2021-11" db="EMBL/GenBank/DDBJ databases">
        <title>Draft genome sequence of Paenibacillus profundus YoMME, a new Gram-positive bacteria with exoelectrogenic properties.</title>
        <authorList>
            <person name="Hubenova Y."/>
            <person name="Hubenova E."/>
            <person name="Manasiev Y."/>
            <person name="Peykov S."/>
            <person name="Mitov M."/>
        </authorList>
    </citation>
    <scope>NUCLEOTIDE SEQUENCE [LARGE SCALE GENOMIC DNA]</scope>
    <source>
        <strain evidence="9 10">YoMME</strain>
    </source>
</reference>
<keyword evidence="3 6" id="KW-0694">RNA-binding</keyword>
<evidence type="ECO:0000256" key="3">
    <source>
        <dbReference type="ARBA" id="ARBA00022884"/>
    </source>
</evidence>
<evidence type="ECO:0000313" key="9">
    <source>
        <dbReference type="EMBL" id="MCE5173185.1"/>
    </source>
</evidence>
<dbReference type="PANTHER" id="PTHR11078">
    <property type="entry name" value="N UTILIZATION SUBSTANCE PROTEIN B-RELATED"/>
    <property type="match status" value="1"/>
</dbReference>
<evidence type="ECO:0000256" key="2">
    <source>
        <dbReference type="ARBA" id="ARBA00022814"/>
    </source>
</evidence>
<evidence type="ECO:0000259" key="8">
    <source>
        <dbReference type="Pfam" id="PF01029"/>
    </source>
</evidence>
<dbReference type="InterPro" id="IPR035926">
    <property type="entry name" value="NusB-like_sf"/>
</dbReference>
<keyword evidence="2 6" id="KW-0889">Transcription antitermination</keyword>
<keyword evidence="5 6" id="KW-0804">Transcription</keyword>
<dbReference type="Gene3D" id="1.10.940.10">
    <property type="entry name" value="NusB-like"/>
    <property type="match status" value="1"/>
</dbReference>